<sequence length="93" mass="10940">MELEAQLAIFENLEELNFTKIYNGTFNHWIGLHRDSPKHPWRWPDNTQYNSSNFIRGKGNHVYLSDRGISSGKDYLFRNYICSKAKISISQCQ</sequence>
<dbReference type="GO" id="GO:0046703">
    <property type="term" value="F:natural killer cell lectin-like receptor binding"/>
    <property type="evidence" value="ECO:0007669"/>
    <property type="project" value="TreeGrafter"/>
</dbReference>
<name>A0A061I1M6_CRIGR</name>
<evidence type="ECO:0000256" key="1">
    <source>
        <dbReference type="ARBA" id="ARBA00004401"/>
    </source>
</evidence>
<dbReference type="Gene3D" id="3.10.100.10">
    <property type="entry name" value="Mannose-Binding Protein A, subunit A"/>
    <property type="match status" value="1"/>
</dbReference>
<reference evidence="5" key="1">
    <citation type="journal article" date="2013" name="Nat. Biotechnol.">
        <title>Chinese hamster genome sequenced from sorted chromosomes.</title>
        <authorList>
            <person name="Brinkrolf K."/>
            <person name="Rupp O."/>
            <person name="Laux H."/>
            <person name="Kollin F."/>
            <person name="Ernst W."/>
            <person name="Linke B."/>
            <person name="Kofler R."/>
            <person name="Romand S."/>
            <person name="Hesse F."/>
            <person name="Budach W.E."/>
            <person name="Galosy S."/>
            <person name="Muller D."/>
            <person name="Noll T."/>
            <person name="Wienberg J."/>
            <person name="Jostock T."/>
            <person name="Leonard M."/>
            <person name="Grillari J."/>
            <person name="Tauch A."/>
            <person name="Goesmann A."/>
            <person name="Helk B."/>
            <person name="Mott J.E."/>
            <person name="Puhler A."/>
            <person name="Borth N."/>
        </authorList>
    </citation>
    <scope>NUCLEOTIDE SEQUENCE [LARGE SCALE GENOMIC DNA]</scope>
    <source>
        <strain evidence="5">17A/GY</strain>
    </source>
</reference>
<protein>
    <submittedName>
        <fullName evidence="4">C-type lectin domain family 2 member G-like protein</fullName>
    </submittedName>
</protein>
<dbReference type="GO" id="GO:0030246">
    <property type="term" value="F:carbohydrate binding"/>
    <property type="evidence" value="ECO:0007669"/>
    <property type="project" value="UniProtKB-KW"/>
</dbReference>
<feature type="domain" description="C-type lectin" evidence="3">
    <location>
        <begin position="3"/>
        <end position="82"/>
    </location>
</feature>
<organism evidence="4 5">
    <name type="scientific">Cricetulus griseus</name>
    <name type="common">Chinese hamster</name>
    <name type="synonym">Cricetulus barabensis griseus</name>
    <dbReference type="NCBI Taxonomy" id="10029"/>
    <lineage>
        <taxon>Eukaryota</taxon>
        <taxon>Metazoa</taxon>
        <taxon>Chordata</taxon>
        <taxon>Craniata</taxon>
        <taxon>Vertebrata</taxon>
        <taxon>Euteleostomi</taxon>
        <taxon>Mammalia</taxon>
        <taxon>Eutheria</taxon>
        <taxon>Euarchontoglires</taxon>
        <taxon>Glires</taxon>
        <taxon>Rodentia</taxon>
        <taxon>Myomorpha</taxon>
        <taxon>Muroidea</taxon>
        <taxon>Cricetidae</taxon>
        <taxon>Cricetinae</taxon>
        <taxon>Cricetulus</taxon>
    </lineage>
</organism>
<dbReference type="SUPFAM" id="SSF56436">
    <property type="entry name" value="C-type lectin-like"/>
    <property type="match status" value="1"/>
</dbReference>
<gene>
    <name evidence="4" type="ORF">H671_8g19787</name>
</gene>
<dbReference type="GO" id="GO:0009897">
    <property type="term" value="C:external side of plasma membrane"/>
    <property type="evidence" value="ECO:0007669"/>
    <property type="project" value="TreeGrafter"/>
</dbReference>
<dbReference type="InterPro" id="IPR001304">
    <property type="entry name" value="C-type_lectin-like"/>
</dbReference>
<accession>A0A061I1M6</accession>
<dbReference type="PANTHER" id="PTHR45710:SF35">
    <property type="entry name" value="C-TYPE LECTIN DOMAIN FAMILY 2 MEMBER D"/>
    <property type="match status" value="1"/>
</dbReference>
<dbReference type="InterPro" id="IPR050828">
    <property type="entry name" value="C-type_lectin/matrix_domain"/>
</dbReference>
<dbReference type="InterPro" id="IPR016186">
    <property type="entry name" value="C-type_lectin-like/link_sf"/>
</dbReference>
<dbReference type="Pfam" id="PF00059">
    <property type="entry name" value="Lectin_C"/>
    <property type="match status" value="1"/>
</dbReference>
<keyword evidence="4" id="KW-0430">Lectin</keyword>
<keyword evidence="2" id="KW-0735">Signal-anchor</keyword>
<keyword evidence="2" id="KW-0812">Transmembrane</keyword>
<evidence type="ECO:0000256" key="2">
    <source>
        <dbReference type="ARBA" id="ARBA00022968"/>
    </source>
</evidence>
<comment type="subcellular location">
    <subcellularLocation>
        <location evidence="1">Cell membrane</location>
        <topology evidence="1">Single-pass type II membrane protein</topology>
    </subcellularLocation>
</comment>
<dbReference type="EMBL" id="KE682878">
    <property type="protein sequence ID" value="ERE65991.1"/>
    <property type="molecule type" value="Genomic_DNA"/>
</dbReference>
<evidence type="ECO:0000313" key="5">
    <source>
        <dbReference type="Proteomes" id="UP000030759"/>
    </source>
</evidence>
<evidence type="ECO:0000313" key="4">
    <source>
        <dbReference type="EMBL" id="ERE65991.1"/>
    </source>
</evidence>
<dbReference type="InterPro" id="IPR016187">
    <property type="entry name" value="CTDL_fold"/>
</dbReference>
<dbReference type="AlphaFoldDB" id="A0A061I1M6"/>
<evidence type="ECO:0000259" key="3">
    <source>
        <dbReference type="Pfam" id="PF00059"/>
    </source>
</evidence>
<dbReference type="PANTHER" id="PTHR45710">
    <property type="entry name" value="C-TYPE LECTIN DOMAIN-CONTAINING PROTEIN 180"/>
    <property type="match status" value="1"/>
</dbReference>
<proteinExistence type="predicted"/>
<dbReference type="Proteomes" id="UP000030759">
    <property type="component" value="Unassembled WGS sequence"/>
</dbReference>